<sequence length="664" mass="79761">MNNGLHENEVAKTVDDQNEITVTSTPETTSIPQNDELDDIIQEHHSDEDDHEDEASESDSLYSKYADYTPEQLYKEAVSLLKHNHVSAIKQHMEAIKRHLLYHLDEERKDKLHAFIEEGGNEIDFSYEQPLRIKFKELYKEYKDKLNAYYKEKKEQLENNLHQKQLILEELKELAMNVDITEEIFEKVRTLQEKWKKIGPIPYNMAEHINRTYSFYLDRFYDNLKLNKDFRDLHFRKNQEIKEEIIQRALELADKTFERIADFNKAVRALEKEWRETGPVPYENREALAKAFYEAIDKVRSKKSELAELVKKEKEEKISQKKAILEELRSINLDEINTHEGWQNLTQSLSSYTERFKKIGRVLHEENDKIWEEFNAAIREIKKRKNAFYKQFKQIQQQNLQKKKELIELARQNAERTDWEEGVNFFKKLQADWKNIGPVPRKFSESVWNEFREFCNSFFDRYHAYLKEKEAELYKNYENKKAQLEELKTTPSDNISVPFLKEQIEKWKALGKVPTEYRDIEKEFQKLIDALFEKLDLDKENIYLVRFEAKMQALWDADDKQAVYIERQRLLHQYDDLKKDLQKLENNINLFSNKSSSNPFIKEVEKNIARHKANLELVAKKLEILDQFPLHEVKIERTQRSERQKHQGRDRKNKKGKRQNDKKR</sequence>
<dbReference type="RefSeq" id="WP_124396689.1">
    <property type="nucleotide sequence ID" value="NZ_BHZE01000001.1"/>
</dbReference>
<dbReference type="Proteomes" id="UP000286715">
    <property type="component" value="Unassembled WGS sequence"/>
</dbReference>
<evidence type="ECO:0008006" key="5">
    <source>
        <dbReference type="Google" id="ProtNLM"/>
    </source>
</evidence>
<name>A0A401XHX0_9FLAO</name>
<dbReference type="AlphaFoldDB" id="A0A401XHX0"/>
<protein>
    <recommendedName>
        <fullName evidence="5">DUF349 domain-containing protein</fullName>
    </recommendedName>
</protein>
<keyword evidence="4" id="KW-1185">Reference proteome</keyword>
<feature type="compositionally biased region" description="Polar residues" evidence="2">
    <location>
        <begin position="19"/>
        <end position="33"/>
    </location>
</feature>
<dbReference type="EMBL" id="BHZE01000001">
    <property type="protein sequence ID" value="GCD76609.1"/>
    <property type="molecule type" value="Genomic_DNA"/>
</dbReference>
<feature type="coiled-coil region" evidence="1">
    <location>
        <begin position="378"/>
        <end position="417"/>
    </location>
</feature>
<evidence type="ECO:0000313" key="3">
    <source>
        <dbReference type="EMBL" id="GCD76609.1"/>
    </source>
</evidence>
<keyword evidence="1" id="KW-0175">Coiled coil</keyword>
<proteinExistence type="predicted"/>
<comment type="caution">
    <text evidence="3">The sequence shown here is derived from an EMBL/GenBank/DDBJ whole genome shotgun (WGS) entry which is preliminary data.</text>
</comment>
<accession>A0A401XHX0</accession>
<dbReference type="InterPro" id="IPR007139">
    <property type="entry name" value="DUF349"/>
</dbReference>
<feature type="region of interest" description="Disordered" evidence="2">
    <location>
        <begin position="635"/>
        <end position="664"/>
    </location>
</feature>
<feature type="coiled-coil region" evidence="1">
    <location>
        <begin position="567"/>
        <end position="621"/>
    </location>
</feature>
<feature type="compositionally biased region" description="Basic residues" evidence="2">
    <location>
        <begin position="648"/>
        <end position="664"/>
    </location>
</feature>
<evidence type="ECO:0000313" key="4">
    <source>
        <dbReference type="Proteomes" id="UP000286715"/>
    </source>
</evidence>
<evidence type="ECO:0000256" key="1">
    <source>
        <dbReference type="SAM" id="Coils"/>
    </source>
</evidence>
<dbReference type="OrthoDB" id="5422202at2"/>
<evidence type="ECO:0000256" key="2">
    <source>
        <dbReference type="SAM" id="MobiDB-lite"/>
    </source>
</evidence>
<feature type="coiled-coil region" evidence="1">
    <location>
        <begin position="139"/>
        <end position="174"/>
    </location>
</feature>
<reference evidence="3 4" key="1">
    <citation type="submission" date="2018-11" db="EMBL/GenBank/DDBJ databases">
        <title>Schleiferia aggregans sp. nov., a moderately thermophilic heterotrophic bacterium isolated from microbial mats at a terrestrial hot spring.</title>
        <authorList>
            <person name="Iino T."/>
            <person name="Ohkuma M."/>
            <person name="Haruta S."/>
        </authorList>
    </citation>
    <scope>NUCLEOTIDE SEQUENCE [LARGE SCALE GENOMIC DNA]</scope>
    <source>
        <strain evidence="3 4">LA</strain>
    </source>
</reference>
<feature type="coiled-coil region" evidence="1">
    <location>
        <begin position="253"/>
        <end position="331"/>
    </location>
</feature>
<feature type="region of interest" description="Disordered" evidence="2">
    <location>
        <begin position="1"/>
        <end position="61"/>
    </location>
</feature>
<feature type="compositionally biased region" description="Basic and acidic residues" evidence="2">
    <location>
        <begin position="635"/>
        <end position="647"/>
    </location>
</feature>
<feature type="compositionally biased region" description="Basic and acidic residues" evidence="2">
    <location>
        <begin position="1"/>
        <end position="15"/>
    </location>
</feature>
<organism evidence="3 4">
    <name type="scientific">Thermaurantimonas aggregans</name>
    <dbReference type="NCBI Taxonomy" id="2173829"/>
    <lineage>
        <taxon>Bacteria</taxon>
        <taxon>Pseudomonadati</taxon>
        <taxon>Bacteroidota</taxon>
        <taxon>Flavobacteriia</taxon>
        <taxon>Flavobacteriales</taxon>
        <taxon>Schleiferiaceae</taxon>
        <taxon>Thermaurantimonas</taxon>
    </lineage>
</organism>
<dbReference type="Pfam" id="PF03993">
    <property type="entry name" value="DUF349"/>
    <property type="match status" value="5"/>
</dbReference>
<gene>
    <name evidence="3" type="ORF">JCM31826_00910</name>
</gene>